<evidence type="ECO:0000313" key="2">
    <source>
        <dbReference type="EMBL" id="TNN29727.1"/>
    </source>
</evidence>
<feature type="compositionally biased region" description="Pro residues" evidence="1">
    <location>
        <begin position="157"/>
        <end position="171"/>
    </location>
</feature>
<dbReference type="EMBL" id="SRLO01005283">
    <property type="protein sequence ID" value="TNN29727.1"/>
    <property type="molecule type" value="Genomic_DNA"/>
</dbReference>
<dbReference type="AlphaFoldDB" id="A0A4Z2EL91"/>
<keyword evidence="3" id="KW-1185">Reference proteome</keyword>
<feature type="region of interest" description="Disordered" evidence="1">
    <location>
        <begin position="263"/>
        <end position="319"/>
    </location>
</feature>
<reference evidence="2 3" key="1">
    <citation type="submission" date="2019-03" db="EMBL/GenBank/DDBJ databases">
        <title>First draft genome of Liparis tanakae, snailfish: a comprehensive survey of snailfish specific genes.</title>
        <authorList>
            <person name="Kim W."/>
            <person name="Song I."/>
            <person name="Jeong J.-H."/>
            <person name="Kim D."/>
            <person name="Kim S."/>
            <person name="Ryu S."/>
            <person name="Song J.Y."/>
            <person name="Lee S.K."/>
        </authorList>
    </citation>
    <scope>NUCLEOTIDE SEQUENCE [LARGE SCALE GENOMIC DNA]</scope>
    <source>
        <tissue evidence="2">Muscle</tissue>
    </source>
</reference>
<proteinExistence type="predicted"/>
<dbReference type="Proteomes" id="UP000314294">
    <property type="component" value="Unassembled WGS sequence"/>
</dbReference>
<feature type="region of interest" description="Disordered" evidence="1">
    <location>
        <begin position="155"/>
        <end position="187"/>
    </location>
</feature>
<feature type="region of interest" description="Disordered" evidence="1">
    <location>
        <begin position="1"/>
        <end position="140"/>
    </location>
</feature>
<accession>A0A4Z2EL91</accession>
<feature type="compositionally biased region" description="Basic and acidic residues" evidence="1">
    <location>
        <begin position="49"/>
        <end position="68"/>
    </location>
</feature>
<feature type="compositionally biased region" description="Basic and acidic residues" evidence="1">
    <location>
        <begin position="125"/>
        <end position="134"/>
    </location>
</feature>
<comment type="caution">
    <text evidence="2">The sequence shown here is derived from an EMBL/GenBank/DDBJ whole genome shotgun (WGS) entry which is preliminary data.</text>
</comment>
<evidence type="ECO:0000256" key="1">
    <source>
        <dbReference type="SAM" id="MobiDB-lite"/>
    </source>
</evidence>
<protein>
    <submittedName>
        <fullName evidence="2">Uncharacterized protein</fullName>
    </submittedName>
</protein>
<name>A0A4Z2EL91_9TELE</name>
<evidence type="ECO:0000313" key="3">
    <source>
        <dbReference type="Proteomes" id="UP000314294"/>
    </source>
</evidence>
<feature type="compositionally biased region" description="Acidic residues" evidence="1">
    <location>
        <begin position="89"/>
        <end position="105"/>
    </location>
</feature>
<sequence>MSATLYPSFIPRDTTRKRFPPTVSTTERPSGRKWTLRMVSMQPKSTKLQRSEAAADHEAITRLEDVQRTRNRGVRHGAHEDRHASGQAAEEEEEEEEKEAEELLEELVQHRGHQVDPGGQVLETRGQEVRDRKSGTQAPPPHLLQALLAQRALGRVAPPPPRGPAPSPPSGSPCTAGTGPCGPAPSPWPRPLTSFRLSLHSGHWAVWSRLRSRQLRQKLCPQGVAALVLVAELGGGANSLQALLAAGRVRPAQPGPLQAAAARLTTQDGGHATPTDSAVKRRGRRCALPPGGPGGPEARRRGPGAAVGPARLRLRPPGF</sequence>
<gene>
    <name evidence="2" type="ORF">EYF80_060124</name>
</gene>
<organism evidence="2 3">
    <name type="scientific">Liparis tanakae</name>
    <name type="common">Tanaka's snailfish</name>
    <dbReference type="NCBI Taxonomy" id="230148"/>
    <lineage>
        <taxon>Eukaryota</taxon>
        <taxon>Metazoa</taxon>
        <taxon>Chordata</taxon>
        <taxon>Craniata</taxon>
        <taxon>Vertebrata</taxon>
        <taxon>Euteleostomi</taxon>
        <taxon>Actinopterygii</taxon>
        <taxon>Neopterygii</taxon>
        <taxon>Teleostei</taxon>
        <taxon>Neoteleostei</taxon>
        <taxon>Acanthomorphata</taxon>
        <taxon>Eupercaria</taxon>
        <taxon>Perciformes</taxon>
        <taxon>Cottioidei</taxon>
        <taxon>Cottales</taxon>
        <taxon>Liparidae</taxon>
        <taxon>Liparis</taxon>
    </lineage>
</organism>